<feature type="non-terminal residue" evidence="2">
    <location>
        <position position="1"/>
    </location>
</feature>
<evidence type="ECO:0000313" key="3">
    <source>
        <dbReference type="Proteomes" id="UP001150217"/>
    </source>
</evidence>
<comment type="caution">
    <text evidence="2">The sequence shown here is derived from an EMBL/GenBank/DDBJ whole genome shotgun (WGS) entry which is preliminary data.</text>
</comment>
<gene>
    <name evidence="2" type="ORF">C8R41DRAFT_765077</name>
</gene>
<dbReference type="EMBL" id="JANVFT010000037">
    <property type="protein sequence ID" value="KAJ4492529.1"/>
    <property type="molecule type" value="Genomic_DNA"/>
</dbReference>
<proteinExistence type="predicted"/>
<accession>A0ABQ8VFW7</accession>
<evidence type="ECO:0000259" key="1">
    <source>
        <dbReference type="PROSITE" id="PS50181"/>
    </source>
</evidence>
<sequence>KIFCHLDSRDILILTRTSKKLRGILMSKSTSDVWRAARENVVGLPPLLLDLNEPQYAHLIFDAYCHVGARSSRSQALQ</sequence>
<name>A0ABQ8VFW7_9AGAR</name>
<keyword evidence="3" id="KW-1185">Reference proteome</keyword>
<reference evidence="2" key="1">
    <citation type="submission" date="2022-08" db="EMBL/GenBank/DDBJ databases">
        <title>A Global Phylogenomic Analysis of the Shiitake Genus Lentinula.</title>
        <authorList>
            <consortium name="DOE Joint Genome Institute"/>
            <person name="Sierra-Patev S."/>
            <person name="Min B."/>
            <person name="Naranjo-Ortiz M."/>
            <person name="Looney B."/>
            <person name="Konkel Z."/>
            <person name="Slot J.C."/>
            <person name="Sakamoto Y."/>
            <person name="Steenwyk J.L."/>
            <person name="Rokas A."/>
            <person name="Carro J."/>
            <person name="Camarero S."/>
            <person name="Ferreira P."/>
            <person name="Molpeceres G."/>
            <person name="Ruiz-Duenas F.J."/>
            <person name="Serrano A."/>
            <person name="Henrissat B."/>
            <person name="Drula E."/>
            <person name="Hughes K.W."/>
            <person name="Mata J.L."/>
            <person name="Ishikawa N.K."/>
            <person name="Vargas-Isla R."/>
            <person name="Ushijima S."/>
            <person name="Smith C.A."/>
            <person name="Ahrendt S."/>
            <person name="Andreopoulos W."/>
            <person name="He G."/>
            <person name="Labutti K."/>
            <person name="Lipzen A."/>
            <person name="Ng V."/>
            <person name="Riley R."/>
            <person name="Sandor L."/>
            <person name="Barry K."/>
            <person name="Martinez A.T."/>
            <person name="Xiao Y."/>
            <person name="Gibbons J.G."/>
            <person name="Terashima K."/>
            <person name="Grigoriev I.V."/>
            <person name="Hibbett D.S."/>
        </authorList>
    </citation>
    <scope>NUCLEOTIDE SEQUENCE</scope>
    <source>
        <strain evidence="2">RHP3577 ss4</strain>
    </source>
</reference>
<dbReference type="InterPro" id="IPR036047">
    <property type="entry name" value="F-box-like_dom_sf"/>
</dbReference>
<dbReference type="InterPro" id="IPR001810">
    <property type="entry name" value="F-box_dom"/>
</dbReference>
<dbReference type="Proteomes" id="UP001150217">
    <property type="component" value="Unassembled WGS sequence"/>
</dbReference>
<dbReference type="PROSITE" id="PS50181">
    <property type="entry name" value="FBOX"/>
    <property type="match status" value="1"/>
</dbReference>
<feature type="domain" description="F-box" evidence="1">
    <location>
        <begin position="1"/>
        <end position="37"/>
    </location>
</feature>
<evidence type="ECO:0000313" key="2">
    <source>
        <dbReference type="EMBL" id="KAJ4492529.1"/>
    </source>
</evidence>
<protein>
    <recommendedName>
        <fullName evidence="1">F-box domain-containing protein</fullName>
    </recommendedName>
</protein>
<organism evidence="2 3">
    <name type="scientific">Lentinula lateritia</name>
    <dbReference type="NCBI Taxonomy" id="40482"/>
    <lineage>
        <taxon>Eukaryota</taxon>
        <taxon>Fungi</taxon>
        <taxon>Dikarya</taxon>
        <taxon>Basidiomycota</taxon>
        <taxon>Agaricomycotina</taxon>
        <taxon>Agaricomycetes</taxon>
        <taxon>Agaricomycetidae</taxon>
        <taxon>Agaricales</taxon>
        <taxon>Marasmiineae</taxon>
        <taxon>Omphalotaceae</taxon>
        <taxon>Lentinula</taxon>
    </lineage>
</organism>
<dbReference type="SUPFAM" id="SSF81383">
    <property type="entry name" value="F-box domain"/>
    <property type="match status" value="1"/>
</dbReference>